<name>A0A565AUS2_9BRAS</name>
<proteinExistence type="predicted"/>
<reference evidence="3" key="1">
    <citation type="submission" date="2019-07" db="EMBL/GenBank/DDBJ databases">
        <authorList>
            <person name="Dittberner H."/>
        </authorList>
    </citation>
    <scope>NUCLEOTIDE SEQUENCE [LARGE SCALE GENOMIC DNA]</scope>
</reference>
<dbReference type="AlphaFoldDB" id="A0A565AUS2"/>
<feature type="compositionally biased region" description="Basic and acidic residues" evidence="1">
    <location>
        <begin position="190"/>
        <end position="222"/>
    </location>
</feature>
<evidence type="ECO:0000313" key="3">
    <source>
        <dbReference type="EMBL" id="VVA93102.1"/>
    </source>
</evidence>
<feature type="domain" description="DUF287" evidence="2">
    <location>
        <begin position="29"/>
        <end position="77"/>
    </location>
</feature>
<sequence length="254" mass="28190">MGKLFAKFDGFVTRDQWVYLSFTILLEEIENILVSTSGERALCDEIFDEAENDRDADDYIVQSWKNRYFIDKKPVFLPFMYDRDVHAQVAAAEKEAAEKEADNVEEEPQLVSNDEVEKLKKDIYKAKTWNDSRFDHVYCSGGGGTTGVGGGTTGGMMVQLVATPNDGGHGVETPNNVQPEPVEEFESCDEGSKDCEGEGSKDCEGEGSKDKEGEGGKDEVVGQKRTRKPSNAKKSPFTTMTEEKKRKKAKSKKG</sequence>
<evidence type="ECO:0000313" key="4">
    <source>
        <dbReference type="Proteomes" id="UP000489600"/>
    </source>
</evidence>
<dbReference type="EMBL" id="CABITT030000001">
    <property type="protein sequence ID" value="VVA93102.1"/>
    <property type="molecule type" value="Genomic_DNA"/>
</dbReference>
<gene>
    <name evidence="3" type="ORF">ANE_LOCUS3547</name>
</gene>
<evidence type="ECO:0000256" key="1">
    <source>
        <dbReference type="SAM" id="MobiDB-lite"/>
    </source>
</evidence>
<feature type="compositionally biased region" description="Basic residues" evidence="1">
    <location>
        <begin position="245"/>
        <end position="254"/>
    </location>
</feature>
<dbReference type="Pfam" id="PF03384">
    <property type="entry name" value="DUF287"/>
    <property type="match status" value="1"/>
</dbReference>
<accession>A0A565AUS2</accession>
<comment type="caution">
    <text evidence="3">The sequence shown here is derived from an EMBL/GenBank/DDBJ whole genome shotgun (WGS) entry which is preliminary data.</text>
</comment>
<protein>
    <recommendedName>
        <fullName evidence="2">DUF287 domain-containing protein</fullName>
    </recommendedName>
</protein>
<evidence type="ECO:0000259" key="2">
    <source>
        <dbReference type="Pfam" id="PF03384"/>
    </source>
</evidence>
<dbReference type="Proteomes" id="UP000489600">
    <property type="component" value="Unassembled WGS sequence"/>
</dbReference>
<organism evidence="3 4">
    <name type="scientific">Arabis nemorensis</name>
    <dbReference type="NCBI Taxonomy" id="586526"/>
    <lineage>
        <taxon>Eukaryota</taxon>
        <taxon>Viridiplantae</taxon>
        <taxon>Streptophyta</taxon>
        <taxon>Embryophyta</taxon>
        <taxon>Tracheophyta</taxon>
        <taxon>Spermatophyta</taxon>
        <taxon>Magnoliopsida</taxon>
        <taxon>eudicotyledons</taxon>
        <taxon>Gunneridae</taxon>
        <taxon>Pentapetalae</taxon>
        <taxon>rosids</taxon>
        <taxon>malvids</taxon>
        <taxon>Brassicales</taxon>
        <taxon>Brassicaceae</taxon>
        <taxon>Arabideae</taxon>
        <taxon>Arabis</taxon>
    </lineage>
</organism>
<feature type="region of interest" description="Disordered" evidence="1">
    <location>
        <begin position="158"/>
        <end position="254"/>
    </location>
</feature>
<keyword evidence="4" id="KW-1185">Reference proteome</keyword>
<dbReference type="InterPro" id="IPR005048">
    <property type="entry name" value="DUF287"/>
</dbReference>